<comment type="similarity">
    <text evidence="2">Belongs to the paired homeobox family.</text>
</comment>
<keyword evidence="5 7" id="KW-0371">Homeobox</keyword>
<dbReference type="GeneTree" id="ENSGT00920000149180"/>
<evidence type="ECO:0000259" key="10">
    <source>
        <dbReference type="PROSITE" id="PS50071"/>
    </source>
</evidence>
<dbReference type="PANTHER" id="PTHR24329:SF543">
    <property type="entry name" value="FI01017P-RELATED"/>
    <property type="match status" value="1"/>
</dbReference>
<keyword evidence="4 7" id="KW-0238">DNA-binding</keyword>
<dbReference type="PROSITE" id="PS50071">
    <property type="entry name" value="HOMEOBOX_2"/>
    <property type="match status" value="1"/>
</dbReference>
<dbReference type="Gene3D" id="1.10.10.60">
    <property type="entry name" value="Homeodomain-like"/>
    <property type="match status" value="1"/>
</dbReference>
<feature type="compositionally biased region" description="Polar residues" evidence="9">
    <location>
        <begin position="130"/>
        <end position="139"/>
    </location>
</feature>
<dbReference type="Proteomes" id="UP000257200">
    <property type="component" value="Unplaced"/>
</dbReference>
<evidence type="ECO:0000256" key="9">
    <source>
        <dbReference type="SAM" id="MobiDB-lite"/>
    </source>
</evidence>
<dbReference type="InParanoid" id="A0A3Q1G7J0"/>
<dbReference type="SUPFAM" id="SSF46689">
    <property type="entry name" value="Homeodomain-like"/>
    <property type="match status" value="1"/>
</dbReference>
<dbReference type="PANTHER" id="PTHR24329">
    <property type="entry name" value="HOMEOBOX PROTEIN ARISTALESS"/>
    <property type="match status" value="1"/>
</dbReference>
<feature type="domain" description="Homeobox" evidence="10">
    <location>
        <begin position="14"/>
        <end position="74"/>
    </location>
</feature>
<dbReference type="InterPro" id="IPR009057">
    <property type="entry name" value="Homeodomain-like_sf"/>
</dbReference>
<reference evidence="11" key="1">
    <citation type="submission" date="2025-08" db="UniProtKB">
        <authorList>
            <consortium name="Ensembl"/>
        </authorList>
    </citation>
    <scope>IDENTIFICATION</scope>
</reference>
<dbReference type="SMART" id="SM00389">
    <property type="entry name" value="HOX"/>
    <property type="match status" value="1"/>
</dbReference>
<dbReference type="GO" id="GO:0000977">
    <property type="term" value="F:RNA polymerase II transcription regulatory region sequence-specific DNA binding"/>
    <property type="evidence" value="ECO:0007669"/>
    <property type="project" value="TreeGrafter"/>
</dbReference>
<evidence type="ECO:0000313" key="11">
    <source>
        <dbReference type="Ensembl" id="ENSAPOP00000014185.1"/>
    </source>
</evidence>
<protein>
    <recommendedName>
        <fullName evidence="10">Homeobox domain-containing protein</fullName>
    </recommendedName>
</protein>
<keyword evidence="12" id="KW-1185">Reference proteome</keyword>
<dbReference type="Ensembl" id="ENSAPOT00000022525.1">
    <property type="protein sequence ID" value="ENSAPOP00000014185.1"/>
    <property type="gene ID" value="ENSAPOG00000017052.1"/>
</dbReference>
<dbReference type="CDD" id="cd00086">
    <property type="entry name" value="homeodomain"/>
    <property type="match status" value="1"/>
</dbReference>
<feature type="region of interest" description="Disordered" evidence="9">
    <location>
        <begin position="130"/>
        <end position="149"/>
    </location>
</feature>
<dbReference type="GO" id="GO:0000981">
    <property type="term" value="F:DNA-binding transcription factor activity, RNA polymerase II-specific"/>
    <property type="evidence" value="ECO:0007669"/>
    <property type="project" value="TreeGrafter"/>
</dbReference>
<evidence type="ECO:0000256" key="3">
    <source>
        <dbReference type="ARBA" id="ARBA00022473"/>
    </source>
</evidence>
<evidence type="ECO:0000256" key="6">
    <source>
        <dbReference type="ARBA" id="ARBA00023242"/>
    </source>
</evidence>
<dbReference type="FunFam" id="1.10.10.60:FF:000312">
    <property type="entry name" value="Mix-type homeobox gene 1"/>
    <property type="match status" value="1"/>
</dbReference>
<dbReference type="GO" id="GO:0005634">
    <property type="term" value="C:nucleus"/>
    <property type="evidence" value="ECO:0007669"/>
    <property type="project" value="UniProtKB-SubCell"/>
</dbReference>
<comment type="subcellular location">
    <subcellularLocation>
        <location evidence="1 7 8">Nucleus</location>
    </subcellularLocation>
</comment>
<keyword evidence="3" id="KW-0217">Developmental protein</keyword>
<organism evidence="11 12">
    <name type="scientific">Acanthochromis polyacanthus</name>
    <name type="common">spiny chromis</name>
    <dbReference type="NCBI Taxonomy" id="80966"/>
    <lineage>
        <taxon>Eukaryota</taxon>
        <taxon>Metazoa</taxon>
        <taxon>Chordata</taxon>
        <taxon>Craniata</taxon>
        <taxon>Vertebrata</taxon>
        <taxon>Euteleostomi</taxon>
        <taxon>Actinopterygii</taxon>
        <taxon>Neopterygii</taxon>
        <taxon>Teleostei</taxon>
        <taxon>Neoteleostei</taxon>
        <taxon>Acanthomorphata</taxon>
        <taxon>Ovalentaria</taxon>
        <taxon>Pomacentridae</taxon>
        <taxon>Acanthochromis</taxon>
    </lineage>
</organism>
<evidence type="ECO:0000256" key="8">
    <source>
        <dbReference type="RuleBase" id="RU000682"/>
    </source>
</evidence>
<proteinExistence type="inferred from homology"/>
<sequence>MYNFHWTGKIHSETQRRRKRTTFSKAQLSQLERVFSVTHYPDIQTKETLASIIGLPESNIQVWFQNRRARYFKSKKNTRDVPKPSTDHLHPQSTYRASSGPPFPQQIPSFLPPGHLASGLPQTTRLSTILDSQPSSSLPGGTPDHYYQTPHFTDYQDVFPHTEWDLPEELS</sequence>
<reference evidence="11" key="2">
    <citation type="submission" date="2025-09" db="UniProtKB">
        <authorList>
            <consortium name="Ensembl"/>
        </authorList>
    </citation>
    <scope>IDENTIFICATION</scope>
</reference>
<dbReference type="InterPro" id="IPR050649">
    <property type="entry name" value="Paired_Homeobox_TFs"/>
</dbReference>
<evidence type="ECO:0000256" key="7">
    <source>
        <dbReference type="PROSITE-ProRule" id="PRU00108"/>
    </source>
</evidence>
<name>A0A3Q1G7J0_9TELE</name>
<dbReference type="InterPro" id="IPR001356">
    <property type="entry name" value="HD"/>
</dbReference>
<dbReference type="Pfam" id="PF00046">
    <property type="entry name" value="Homeodomain"/>
    <property type="match status" value="1"/>
</dbReference>
<evidence type="ECO:0000256" key="1">
    <source>
        <dbReference type="ARBA" id="ARBA00004123"/>
    </source>
</evidence>
<feature type="DNA-binding region" description="Homeobox" evidence="7">
    <location>
        <begin position="16"/>
        <end position="75"/>
    </location>
</feature>
<evidence type="ECO:0000256" key="4">
    <source>
        <dbReference type="ARBA" id="ARBA00023125"/>
    </source>
</evidence>
<dbReference type="AlphaFoldDB" id="A0A3Q1G7J0"/>
<feature type="region of interest" description="Disordered" evidence="9">
    <location>
        <begin position="74"/>
        <end position="101"/>
    </location>
</feature>
<evidence type="ECO:0000256" key="2">
    <source>
        <dbReference type="ARBA" id="ARBA00005733"/>
    </source>
</evidence>
<feature type="compositionally biased region" description="Basic and acidic residues" evidence="9">
    <location>
        <begin position="77"/>
        <end position="90"/>
    </location>
</feature>
<accession>A0A3Q1G7J0</accession>
<evidence type="ECO:0000256" key="5">
    <source>
        <dbReference type="ARBA" id="ARBA00023155"/>
    </source>
</evidence>
<keyword evidence="6 7" id="KW-0539">Nucleus</keyword>
<evidence type="ECO:0000313" key="12">
    <source>
        <dbReference type="Proteomes" id="UP000257200"/>
    </source>
</evidence>